<feature type="compositionally biased region" description="Polar residues" evidence="1">
    <location>
        <begin position="116"/>
        <end position="136"/>
    </location>
</feature>
<feature type="region of interest" description="Disordered" evidence="1">
    <location>
        <begin position="1"/>
        <end position="49"/>
    </location>
</feature>
<dbReference type="OrthoDB" id="4151352at2759"/>
<organism evidence="2 3">
    <name type="scientific">Aureobasidium mustum</name>
    <dbReference type="NCBI Taxonomy" id="2773714"/>
    <lineage>
        <taxon>Eukaryota</taxon>
        <taxon>Fungi</taxon>
        <taxon>Dikarya</taxon>
        <taxon>Ascomycota</taxon>
        <taxon>Pezizomycotina</taxon>
        <taxon>Dothideomycetes</taxon>
        <taxon>Dothideomycetidae</taxon>
        <taxon>Dothideales</taxon>
        <taxon>Saccotheciaceae</taxon>
        <taxon>Aureobasidium</taxon>
    </lineage>
</organism>
<dbReference type="AlphaFoldDB" id="A0A9N8JLD6"/>
<gene>
    <name evidence="2" type="ORF">AWRI4233_LOCUS2688</name>
</gene>
<keyword evidence="3" id="KW-1185">Reference proteome</keyword>
<comment type="caution">
    <text evidence="2">The sequence shown here is derived from an EMBL/GenBank/DDBJ whole genome shotgun (WGS) entry which is preliminary data.</text>
</comment>
<evidence type="ECO:0000313" key="3">
    <source>
        <dbReference type="Proteomes" id="UP000714618"/>
    </source>
</evidence>
<evidence type="ECO:0000256" key="1">
    <source>
        <dbReference type="SAM" id="MobiDB-lite"/>
    </source>
</evidence>
<name>A0A9N8JLD6_9PEZI</name>
<accession>A0A9N8JLD6</accession>
<dbReference type="Proteomes" id="UP000714618">
    <property type="component" value="Unassembled WGS sequence"/>
</dbReference>
<proteinExistence type="predicted"/>
<protein>
    <submittedName>
        <fullName evidence="2">Uncharacterized protein</fullName>
    </submittedName>
</protein>
<sequence length="136" mass="14431">MARKTSAPSEDLPAPNKEEHEGDSGIGCSDAEMEPLDVSTAAGPSTRISTPVNVLQPALGLTTNQQHALHHILPRPPPLPLYQPPPNVPARAVPKAGRFVSMEPPGSSRANREQTPDNPAQRSVSIKSMLSHTPQA</sequence>
<reference evidence="2" key="1">
    <citation type="submission" date="2020-06" db="EMBL/GenBank/DDBJ databases">
        <authorList>
            <person name="Onetto C."/>
        </authorList>
    </citation>
    <scope>NUCLEOTIDE SEQUENCE</scope>
</reference>
<feature type="region of interest" description="Disordered" evidence="1">
    <location>
        <begin position="66"/>
        <end position="136"/>
    </location>
</feature>
<evidence type="ECO:0000313" key="2">
    <source>
        <dbReference type="EMBL" id="CAD0090416.1"/>
    </source>
</evidence>
<dbReference type="EMBL" id="CAIJEO010000004">
    <property type="protein sequence ID" value="CAD0090416.1"/>
    <property type="molecule type" value="Genomic_DNA"/>
</dbReference>
<feature type="compositionally biased region" description="Pro residues" evidence="1">
    <location>
        <begin position="74"/>
        <end position="88"/>
    </location>
</feature>